<dbReference type="EMBL" id="JAGGJX010000001">
    <property type="protein sequence ID" value="MBP1854386.1"/>
    <property type="molecule type" value="Genomic_DNA"/>
</dbReference>
<dbReference type="RefSeq" id="WP_209455914.1">
    <property type="nucleotide sequence ID" value="NZ_BAAACS010000017.1"/>
</dbReference>
<evidence type="ECO:0000256" key="3">
    <source>
        <dbReference type="RuleBase" id="RU003707"/>
    </source>
</evidence>
<dbReference type="PANTHER" id="PTHR11941:SF54">
    <property type="entry name" value="ENOYL-COA HYDRATASE, MITOCHONDRIAL"/>
    <property type="match status" value="1"/>
</dbReference>
<name>A0ABS4E8W5_9FIRM</name>
<evidence type="ECO:0000313" key="4">
    <source>
        <dbReference type="EMBL" id="MBP1854386.1"/>
    </source>
</evidence>
<dbReference type="InterPro" id="IPR029045">
    <property type="entry name" value="ClpP/crotonase-like_dom_sf"/>
</dbReference>
<organism evidence="4 5">
    <name type="scientific">Metaclostridioides mangenotii</name>
    <dbReference type="NCBI Taxonomy" id="1540"/>
    <lineage>
        <taxon>Bacteria</taxon>
        <taxon>Bacillati</taxon>
        <taxon>Bacillota</taxon>
        <taxon>Clostridia</taxon>
        <taxon>Peptostreptococcales</taxon>
        <taxon>Peptostreptococcaceae</taxon>
        <taxon>Metaclostridioides</taxon>
    </lineage>
</organism>
<dbReference type="Gene3D" id="3.90.226.10">
    <property type="entry name" value="2-enoyl-CoA Hydratase, Chain A, domain 1"/>
    <property type="match status" value="1"/>
</dbReference>
<dbReference type="CDD" id="cd06558">
    <property type="entry name" value="crotonase-like"/>
    <property type="match status" value="1"/>
</dbReference>
<dbReference type="InterPro" id="IPR014748">
    <property type="entry name" value="Enoyl-CoA_hydra_C"/>
</dbReference>
<dbReference type="EC" id="4.2.1.17" evidence="4"/>
<evidence type="ECO:0000313" key="5">
    <source>
        <dbReference type="Proteomes" id="UP000767291"/>
    </source>
</evidence>
<dbReference type="PANTHER" id="PTHR11941">
    <property type="entry name" value="ENOYL-COA HYDRATASE-RELATED"/>
    <property type="match status" value="1"/>
</dbReference>
<dbReference type="Proteomes" id="UP000767291">
    <property type="component" value="Unassembled WGS sequence"/>
</dbReference>
<gene>
    <name evidence="4" type="ORF">J2Z43_000776</name>
</gene>
<keyword evidence="5" id="KW-1185">Reference proteome</keyword>
<dbReference type="SUPFAM" id="SSF52096">
    <property type="entry name" value="ClpP/crotonase"/>
    <property type="match status" value="1"/>
</dbReference>
<dbReference type="Pfam" id="PF00378">
    <property type="entry name" value="ECH_1"/>
    <property type="match status" value="1"/>
</dbReference>
<dbReference type="Gene3D" id="1.10.12.10">
    <property type="entry name" value="Lyase 2-enoyl-coa Hydratase, Chain A, domain 2"/>
    <property type="match status" value="1"/>
</dbReference>
<keyword evidence="2 4" id="KW-0456">Lyase</keyword>
<dbReference type="GO" id="GO:0004300">
    <property type="term" value="F:enoyl-CoA hydratase activity"/>
    <property type="evidence" value="ECO:0007669"/>
    <property type="project" value="UniProtKB-EC"/>
</dbReference>
<comment type="caution">
    <text evidence="4">The sequence shown here is derived from an EMBL/GenBank/DDBJ whole genome shotgun (WGS) entry which is preliminary data.</text>
</comment>
<dbReference type="InterPro" id="IPR018376">
    <property type="entry name" value="Enoyl-CoA_hyd/isom_CS"/>
</dbReference>
<reference evidence="4 5" key="1">
    <citation type="submission" date="2021-03" db="EMBL/GenBank/DDBJ databases">
        <title>Genomic Encyclopedia of Type Strains, Phase IV (KMG-IV): sequencing the most valuable type-strain genomes for metagenomic binning, comparative biology and taxonomic classification.</title>
        <authorList>
            <person name="Goeker M."/>
        </authorList>
    </citation>
    <scope>NUCLEOTIDE SEQUENCE [LARGE SCALE GENOMIC DNA]</scope>
    <source>
        <strain evidence="4 5">DSM 1289</strain>
    </source>
</reference>
<accession>A0ABS4E8W5</accession>
<comment type="similarity">
    <text evidence="1 3">Belongs to the enoyl-CoA hydratase/isomerase family.</text>
</comment>
<evidence type="ECO:0000256" key="1">
    <source>
        <dbReference type="ARBA" id="ARBA00005254"/>
    </source>
</evidence>
<evidence type="ECO:0000256" key="2">
    <source>
        <dbReference type="ARBA" id="ARBA00023239"/>
    </source>
</evidence>
<sequence>MIINDVKVYENLAVELNDRICTVKVNRPQVLNAINAKTLKELYEIFEDINNDEDIDVVVLTGEGKAFVAGADIADMKDLNSLTAKDFSRLASKAFKEIEDSKKIVIAAVNGFALGGGCEIAMACDIRIASTKAVFGQPEVSLGVIPGFGGTQRLTRLVGMAKAKELIFTGRIIKADEAEKLGLVNKVVEPEVLIEEVEKLAKAIAKNAQLAVRYSKEAIKLGSQTDINTGIDIETNLFGLCFSTKDQEEGMSAFIEKRDAKFIKG</sequence>
<dbReference type="InterPro" id="IPR001753">
    <property type="entry name" value="Enoyl-CoA_hydra/iso"/>
</dbReference>
<dbReference type="PROSITE" id="PS00166">
    <property type="entry name" value="ENOYL_COA_HYDRATASE"/>
    <property type="match status" value="1"/>
</dbReference>
<proteinExistence type="inferred from homology"/>
<protein>
    <submittedName>
        <fullName evidence="4">Enoyl-CoA hydratase</fullName>
        <ecNumber evidence="4">4.2.1.17</ecNumber>
    </submittedName>
</protein>